<dbReference type="InterPro" id="IPR001544">
    <property type="entry name" value="Aminotrans_IV"/>
</dbReference>
<dbReference type="PROSITE" id="PS00770">
    <property type="entry name" value="AA_TRANSFER_CLASS_4"/>
    <property type="match status" value="1"/>
</dbReference>
<dbReference type="RefSeq" id="WP_142532922.1">
    <property type="nucleotide sequence ID" value="NZ_FXTB01000003.1"/>
</dbReference>
<dbReference type="PANTHER" id="PTHR42743">
    <property type="entry name" value="AMINO-ACID AMINOTRANSFERASE"/>
    <property type="match status" value="1"/>
</dbReference>
<evidence type="ECO:0000256" key="12">
    <source>
        <dbReference type="RuleBase" id="RU004516"/>
    </source>
</evidence>
<evidence type="ECO:0000256" key="2">
    <source>
        <dbReference type="ARBA" id="ARBA00004824"/>
    </source>
</evidence>
<dbReference type="InterPro" id="IPR018300">
    <property type="entry name" value="Aminotrans_IV_CS"/>
</dbReference>
<proteinExistence type="inferred from homology"/>
<dbReference type="EMBL" id="FXTB01000003">
    <property type="protein sequence ID" value="SMO59770.1"/>
    <property type="molecule type" value="Genomic_DNA"/>
</dbReference>
<keyword evidence="13" id="KW-0808">Transferase</keyword>
<evidence type="ECO:0000256" key="3">
    <source>
        <dbReference type="ARBA" id="ARBA00004931"/>
    </source>
</evidence>
<dbReference type="Gene3D" id="3.20.10.10">
    <property type="entry name" value="D-amino Acid Aminotransferase, subunit A, domain 2"/>
    <property type="match status" value="1"/>
</dbReference>
<evidence type="ECO:0000256" key="10">
    <source>
        <dbReference type="ARBA" id="ARBA00049229"/>
    </source>
</evidence>
<dbReference type="Pfam" id="PF01063">
    <property type="entry name" value="Aminotran_4"/>
    <property type="match status" value="1"/>
</dbReference>
<comment type="similarity">
    <text evidence="5 11">Belongs to the class-IV pyridoxal-phosphate-dependent aminotransferase family.</text>
</comment>
<dbReference type="GO" id="GO:0046394">
    <property type="term" value="P:carboxylic acid biosynthetic process"/>
    <property type="evidence" value="ECO:0007669"/>
    <property type="project" value="UniProtKB-ARBA"/>
</dbReference>
<name>A0A521CM58_SACCC</name>
<dbReference type="OrthoDB" id="9805628at2"/>
<dbReference type="CDD" id="cd00449">
    <property type="entry name" value="PLPDE_IV"/>
    <property type="match status" value="1"/>
</dbReference>
<evidence type="ECO:0000256" key="5">
    <source>
        <dbReference type="ARBA" id="ARBA00009320"/>
    </source>
</evidence>
<keyword evidence="7 12" id="KW-0663">Pyridoxal phosphate</keyword>
<dbReference type="InterPro" id="IPR043132">
    <property type="entry name" value="BCAT-like_C"/>
</dbReference>
<accession>A0A521CM58</accession>
<dbReference type="SUPFAM" id="SSF56752">
    <property type="entry name" value="D-aminoacid aminotransferase-like PLP-dependent enzymes"/>
    <property type="match status" value="1"/>
</dbReference>
<dbReference type="EC" id="2.6.1.42" evidence="6"/>
<dbReference type="PANTHER" id="PTHR42743:SF11">
    <property type="entry name" value="AMINODEOXYCHORISMATE LYASE"/>
    <property type="match status" value="1"/>
</dbReference>
<protein>
    <recommendedName>
        <fullName evidence="6">branched-chain-amino-acid transaminase</fullName>
        <ecNumber evidence="6">2.6.1.42</ecNumber>
    </recommendedName>
</protein>
<dbReference type="InterPro" id="IPR043131">
    <property type="entry name" value="BCAT-like_N"/>
</dbReference>
<comment type="cofactor">
    <cofactor evidence="1 12">
        <name>pyridoxal 5'-phosphate</name>
        <dbReference type="ChEBI" id="CHEBI:597326"/>
    </cofactor>
</comment>
<evidence type="ECO:0000256" key="1">
    <source>
        <dbReference type="ARBA" id="ARBA00001933"/>
    </source>
</evidence>
<reference evidence="13 14" key="1">
    <citation type="submission" date="2017-05" db="EMBL/GenBank/DDBJ databases">
        <authorList>
            <person name="Varghese N."/>
            <person name="Submissions S."/>
        </authorList>
    </citation>
    <scope>NUCLEOTIDE SEQUENCE [LARGE SCALE GENOMIC DNA]</scope>
    <source>
        <strain evidence="13 14">DSM 27040</strain>
    </source>
</reference>
<comment type="pathway">
    <text evidence="3">Amino-acid biosynthesis; L-valine biosynthesis; L-valine from pyruvate: step 4/4.</text>
</comment>
<evidence type="ECO:0000313" key="13">
    <source>
        <dbReference type="EMBL" id="SMO59770.1"/>
    </source>
</evidence>
<keyword evidence="13" id="KW-0032">Aminotransferase</keyword>
<comment type="pathway">
    <text evidence="2">Amino-acid biosynthesis; L-isoleucine biosynthesis; L-isoleucine from 2-oxobutanoate: step 4/4.</text>
</comment>
<dbReference type="GO" id="GO:0004084">
    <property type="term" value="F:branched-chain-amino-acid transaminase activity"/>
    <property type="evidence" value="ECO:0007669"/>
    <property type="project" value="UniProtKB-EC"/>
</dbReference>
<evidence type="ECO:0000256" key="11">
    <source>
        <dbReference type="RuleBase" id="RU004106"/>
    </source>
</evidence>
<dbReference type="Proteomes" id="UP000319040">
    <property type="component" value="Unassembled WGS sequence"/>
</dbReference>
<evidence type="ECO:0000313" key="14">
    <source>
        <dbReference type="Proteomes" id="UP000319040"/>
    </source>
</evidence>
<evidence type="ECO:0000256" key="7">
    <source>
        <dbReference type="ARBA" id="ARBA00022898"/>
    </source>
</evidence>
<dbReference type="Gene3D" id="3.30.470.10">
    <property type="match status" value="1"/>
</dbReference>
<comment type="catalytic activity">
    <reaction evidence="8">
        <text>L-valine + 2-oxoglutarate = 3-methyl-2-oxobutanoate + L-glutamate</text>
        <dbReference type="Rhea" id="RHEA:24813"/>
        <dbReference type="ChEBI" id="CHEBI:11851"/>
        <dbReference type="ChEBI" id="CHEBI:16810"/>
        <dbReference type="ChEBI" id="CHEBI:29985"/>
        <dbReference type="ChEBI" id="CHEBI:57762"/>
        <dbReference type="EC" id="2.6.1.42"/>
    </reaction>
</comment>
<dbReference type="InterPro" id="IPR050571">
    <property type="entry name" value="Class-IV_PLP-Dep_Aminotrnsfr"/>
</dbReference>
<comment type="pathway">
    <text evidence="4">Amino-acid biosynthesis; L-leucine biosynthesis; L-leucine from 3-methyl-2-oxobutanoate: step 4/4.</text>
</comment>
<evidence type="ECO:0000256" key="8">
    <source>
        <dbReference type="ARBA" id="ARBA00048212"/>
    </source>
</evidence>
<evidence type="ECO:0000256" key="6">
    <source>
        <dbReference type="ARBA" id="ARBA00013053"/>
    </source>
</evidence>
<comment type="catalytic activity">
    <reaction evidence="9">
        <text>L-isoleucine + 2-oxoglutarate = (S)-3-methyl-2-oxopentanoate + L-glutamate</text>
        <dbReference type="Rhea" id="RHEA:24801"/>
        <dbReference type="ChEBI" id="CHEBI:16810"/>
        <dbReference type="ChEBI" id="CHEBI:29985"/>
        <dbReference type="ChEBI" id="CHEBI:35146"/>
        <dbReference type="ChEBI" id="CHEBI:58045"/>
        <dbReference type="EC" id="2.6.1.42"/>
    </reaction>
</comment>
<dbReference type="AlphaFoldDB" id="A0A521CM58"/>
<organism evidence="13 14">
    <name type="scientific">Saccharicrinis carchari</name>
    <dbReference type="NCBI Taxonomy" id="1168039"/>
    <lineage>
        <taxon>Bacteria</taxon>
        <taxon>Pseudomonadati</taxon>
        <taxon>Bacteroidota</taxon>
        <taxon>Bacteroidia</taxon>
        <taxon>Marinilabiliales</taxon>
        <taxon>Marinilabiliaceae</taxon>
        <taxon>Saccharicrinis</taxon>
    </lineage>
</organism>
<evidence type="ECO:0000256" key="4">
    <source>
        <dbReference type="ARBA" id="ARBA00005072"/>
    </source>
</evidence>
<dbReference type="InterPro" id="IPR036038">
    <property type="entry name" value="Aminotransferase-like"/>
</dbReference>
<sequence length="284" mass="32493">MIDFVIYNGQTFNARQVPLDYNNRAFRYGDAFFESIKCNGHYPLHFHLHYKRMVKAMLSLKMDIASFPDEEEWKGLIAKLLQKNKSFGASRVRIQVFRRGEGLYTAQTNKVSYLIESLPLNSVAYQLNSKGLLVDVYDDMKKQYSPLSFFKNSNALHYVLAAGYKNEKAIDDCLLVNDQNKIIEAGSSNLFWLKDGVIFTPSVFTSCIDGVMRAVILGILEKHNVFQLIETRGATSQELLQADEVFITNAIQGIQWVVGFKEKRYYCQMSKKLVELLNTETFGA</sequence>
<comment type="catalytic activity">
    <reaction evidence="10">
        <text>L-leucine + 2-oxoglutarate = 4-methyl-2-oxopentanoate + L-glutamate</text>
        <dbReference type="Rhea" id="RHEA:18321"/>
        <dbReference type="ChEBI" id="CHEBI:16810"/>
        <dbReference type="ChEBI" id="CHEBI:17865"/>
        <dbReference type="ChEBI" id="CHEBI:29985"/>
        <dbReference type="ChEBI" id="CHEBI:57427"/>
        <dbReference type="EC" id="2.6.1.42"/>
    </reaction>
</comment>
<evidence type="ECO:0000256" key="9">
    <source>
        <dbReference type="ARBA" id="ARBA00048798"/>
    </source>
</evidence>
<gene>
    <name evidence="13" type="ORF">SAMN06265379_103212</name>
</gene>
<keyword evidence="14" id="KW-1185">Reference proteome</keyword>